<keyword evidence="1" id="KW-0812">Transmembrane</keyword>
<keyword evidence="1" id="KW-0472">Membrane</keyword>
<comment type="caution">
    <text evidence="2">The sequence shown here is derived from an EMBL/GenBank/DDBJ whole genome shotgun (WGS) entry which is preliminary data.</text>
</comment>
<feature type="transmembrane region" description="Helical" evidence="1">
    <location>
        <begin position="106"/>
        <end position="127"/>
    </location>
</feature>
<feature type="transmembrane region" description="Helical" evidence="1">
    <location>
        <begin position="290"/>
        <end position="308"/>
    </location>
</feature>
<organism evidence="2 3">
    <name type="scientific">Tenggerimyces flavus</name>
    <dbReference type="NCBI Taxonomy" id="1708749"/>
    <lineage>
        <taxon>Bacteria</taxon>
        <taxon>Bacillati</taxon>
        <taxon>Actinomycetota</taxon>
        <taxon>Actinomycetes</taxon>
        <taxon>Propionibacteriales</taxon>
        <taxon>Nocardioidaceae</taxon>
        <taxon>Tenggerimyces</taxon>
    </lineage>
</organism>
<reference evidence="3" key="1">
    <citation type="journal article" date="2019" name="Int. J. Syst. Evol. Microbiol.">
        <title>The Global Catalogue of Microorganisms (GCM) 10K type strain sequencing project: providing services to taxonomists for standard genome sequencing and annotation.</title>
        <authorList>
            <consortium name="The Broad Institute Genomics Platform"/>
            <consortium name="The Broad Institute Genome Sequencing Center for Infectious Disease"/>
            <person name="Wu L."/>
            <person name="Ma J."/>
        </authorList>
    </citation>
    <scope>NUCLEOTIDE SEQUENCE [LARGE SCALE GENOMIC DNA]</scope>
    <source>
        <strain evidence="3">CGMCC 4.7241</strain>
    </source>
</reference>
<evidence type="ECO:0000313" key="2">
    <source>
        <dbReference type="EMBL" id="MFC3759640.1"/>
    </source>
</evidence>
<keyword evidence="3" id="KW-1185">Reference proteome</keyword>
<feature type="transmembrane region" description="Helical" evidence="1">
    <location>
        <begin position="328"/>
        <end position="357"/>
    </location>
</feature>
<dbReference type="RefSeq" id="WP_205121990.1">
    <property type="nucleotide sequence ID" value="NZ_JAFBCM010000001.1"/>
</dbReference>
<evidence type="ECO:0000256" key="1">
    <source>
        <dbReference type="SAM" id="Phobius"/>
    </source>
</evidence>
<feature type="transmembrane region" description="Helical" evidence="1">
    <location>
        <begin position="195"/>
        <end position="213"/>
    </location>
</feature>
<dbReference type="Proteomes" id="UP001595699">
    <property type="component" value="Unassembled WGS sequence"/>
</dbReference>
<protein>
    <submittedName>
        <fullName evidence="2">Uncharacterized protein</fullName>
    </submittedName>
</protein>
<feature type="transmembrane region" description="Helical" evidence="1">
    <location>
        <begin position="219"/>
        <end position="238"/>
    </location>
</feature>
<gene>
    <name evidence="2" type="ORF">ACFOUW_02200</name>
</gene>
<keyword evidence="1" id="KW-1133">Transmembrane helix</keyword>
<feature type="transmembrane region" description="Helical" evidence="1">
    <location>
        <begin position="363"/>
        <end position="384"/>
    </location>
</feature>
<accession>A0ABV7Y5W9</accession>
<evidence type="ECO:0000313" key="3">
    <source>
        <dbReference type="Proteomes" id="UP001595699"/>
    </source>
</evidence>
<proteinExistence type="predicted"/>
<sequence>MDHLAEKMRSTVLHAVDGLHVAATLESEGITDQIARDQYGYPDVFALADEVRYRVGSTQPIVATKVRTPIEWRAAIRDIGHGLLYLMPAAVFPAAMAFVGPRSLSLGLILAGAIGWVWAGGATWMAYRLLGRGFPGAAAKLLAISSFLAIPIGVGASVIVVVTTGAGYQLVLLAAGQMMYQMASGLLMFYRREDLLLLAMTPAAIVGVCYLIVGRPMLYIAIIEVVISVVAAFVVALCQTLKKKEGKEPNIRAGLRGEFVQLPAVLSYAALMAVFFLHSQAPYMLTNLEILLGFVPLITAMGVVEWRAKEFGTEARALLAKVRYPREFVGKIWVLLARNVGVCLGVAALLAVILLFALRAADMLTPAAVVMTASGVVLAGTFFLGFRLAEMARYGWLCGSLAACAGLHIAFTLLSPGRPSPLADTTVFLGSSLLLFVLFLAAMSQRLGQARYHK</sequence>
<feature type="transmembrane region" description="Helical" evidence="1">
    <location>
        <begin position="396"/>
        <end position="414"/>
    </location>
</feature>
<feature type="transmembrane region" description="Helical" evidence="1">
    <location>
        <begin position="426"/>
        <end position="444"/>
    </location>
</feature>
<dbReference type="EMBL" id="JBHRZH010000001">
    <property type="protein sequence ID" value="MFC3759640.1"/>
    <property type="molecule type" value="Genomic_DNA"/>
</dbReference>
<feature type="transmembrane region" description="Helical" evidence="1">
    <location>
        <begin position="259"/>
        <end position="278"/>
    </location>
</feature>
<feature type="transmembrane region" description="Helical" evidence="1">
    <location>
        <begin position="82"/>
        <end position="100"/>
    </location>
</feature>
<feature type="transmembrane region" description="Helical" evidence="1">
    <location>
        <begin position="168"/>
        <end position="188"/>
    </location>
</feature>
<name>A0ABV7Y5W9_9ACTN</name>
<feature type="transmembrane region" description="Helical" evidence="1">
    <location>
        <begin position="139"/>
        <end position="162"/>
    </location>
</feature>